<dbReference type="InterPro" id="IPR036116">
    <property type="entry name" value="FN3_sf"/>
</dbReference>
<accession>A0A653AIQ8</accession>
<dbReference type="PANTHER" id="PTHR33607">
    <property type="entry name" value="ENDONUCLEASE-1"/>
    <property type="match status" value="1"/>
</dbReference>
<proteinExistence type="inferred from homology"/>
<dbReference type="GO" id="GO:0004518">
    <property type="term" value="F:nuclease activity"/>
    <property type="evidence" value="ECO:0007669"/>
    <property type="project" value="UniProtKB-KW"/>
</dbReference>
<dbReference type="InterPro" id="IPR003961">
    <property type="entry name" value="FN3_dom"/>
</dbReference>
<gene>
    <name evidence="5" type="ORF">TRIP_D430005</name>
</gene>
<dbReference type="SUPFAM" id="SSF49265">
    <property type="entry name" value="Fibronectin type III"/>
    <property type="match status" value="1"/>
</dbReference>
<dbReference type="AlphaFoldDB" id="A0A653AIQ8"/>
<dbReference type="SUPFAM" id="SSF54060">
    <property type="entry name" value="His-Me finger endonucleases"/>
    <property type="match status" value="1"/>
</dbReference>
<evidence type="ECO:0000256" key="3">
    <source>
        <dbReference type="ARBA" id="ARBA00022801"/>
    </source>
</evidence>
<feature type="domain" description="Fibronectin type-III" evidence="4">
    <location>
        <begin position="297"/>
        <end position="395"/>
    </location>
</feature>
<dbReference type="InterPro" id="IPR013783">
    <property type="entry name" value="Ig-like_fold"/>
</dbReference>
<sequence>MRLFLKFHTMYKKSLTLLVSLFIQITFLFASAPAGYYTSSTLDGKNTSALRTALQTIITNGHSILSYDTELYPAYSSTDINPSTGKIWDMYSNCSFTYPDDENHSSYSSECDNYNREHTTPQSWFGGSIPMYSDLFNVYPTDSYVNNRRSNYPYGEVGSATYTSGNGSKLGTSNFSGYSGIVFEPVDEYKGDFARTYFYMATRYADICSGWASNTAEAAVVYGNNLGFTQYAIDLFLKWSRQDPVSQKEIDRNDAVYGKQNNRNPFIDFPGLEEYIWGNKTTEAFYVSGGTTVTAPTVTSPTSTDITPSSATLGGNITSVGNGTITESGIYYSATDGFADGTGTKVTGSATTTGAFTVSVNGLSASTPYYYKAFATNSAGTGYTSQASFITSANNGPTIVSGDVRNSGATLTYGTASGSATKSLYIKTERITGDLTVTVSGTGFSTSVTTIPMANAQAGYYLFVYFNPTTAGTYTGTLTISGGGLVSDYQVNLSGSK</sequence>
<dbReference type="PANTHER" id="PTHR33607:SF2">
    <property type="entry name" value="ENDONUCLEASE-1"/>
    <property type="match status" value="1"/>
</dbReference>
<dbReference type="InterPro" id="IPR007346">
    <property type="entry name" value="Endonuclease-I"/>
</dbReference>
<comment type="similarity">
    <text evidence="1">Belongs to the EndA/NucM nuclease family.</text>
</comment>
<dbReference type="EMBL" id="UPXZ01000038">
    <property type="protein sequence ID" value="VBB47953.1"/>
    <property type="molecule type" value="Genomic_DNA"/>
</dbReference>
<evidence type="ECO:0000256" key="1">
    <source>
        <dbReference type="ARBA" id="ARBA00006429"/>
    </source>
</evidence>
<organism evidence="5">
    <name type="scientific">uncultured Paludibacter sp</name>
    <dbReference type="NCBI Taxonomy" id="497635"/>
    <lineage>
        <taxon>Bacteria</taxon>
        <taxon>Pseudomonadati</taxon>
        <taxon>Bacteroidota</taxon>
        <taxon>Bacteroidia</taxon>
        <taxon>Bacteroidales</taxon>
        <taxon>Paludibacteraceae</taxon>
        <taxon>Paludibacter</taxon>
        <taxon>environmental samples</taxon>
    </lineage>
</organism>
<keyword evidence="3" id="KW-0378">Hydrolase</keyword>
<dbReference type="GO" id="GO:0016787">
    <property type="term" value="F:hydrolase activity"/>
    <property type="evidence" value="ECO:0007669"/>
    <property type="project" value="UniProtKB-KW"/>
</dbReference>
<reference evidence="5" key="1">
    <citation type="submission" date="2018-07" db="EMBL/GenBank/DDBJ databases">
        <authorList>
            <consortium name="Genoscope - CEA"/>
            <person name="William W."/>
        </authorList>
    </citation>
    <scope>NUCLEOTIDE SEQUENCE</scope>
    <source>
        <strain evidence="5">IK1</strain>
    </source>
</reference>
<name>A0A653AIQ8_9BACT</name>
<dbReference type="InterPro" id="IPR044925">
    <property type="entry name" value="His-Me_finger_sf"/>
</dbReference>
<evidence type="ECO:0000256" key="2">
    <source>
        <dbReference type="ARBA" id="ARBA00022722"/>
    </source>
</evidence>
<dbReference type="PROSITE" id="PS50853">
    <property type="entry name" value="FN3"/>
    <property type="match status" value="1"/>
</dbReference>
<dbReference type="Pfam" id="PF04231">
    <property type="entry name" value="Endonuclease_1"/>
    <property type="match status" value="1"/>
</dbReference>
<protein>
    <submittedName>
        <fullName evidence="5">Extracellular ribonuclease</fullName>
    </submittedName>
</protein>
<keyword evidence="2" id="KW-0540">Nuclease</keyword>
<evidence type="ECO:0000259" key="4">
    <source>
        <dbReference type="PROSITE" id="PS50853"/>
    </source>
</evidence>
<evidence type="ECO:0000313" key="5">
    <source>
        <dbReference type="EMBL" id="VBB47953.1"/>
    </source>
</evidence>
<dbReference type="Gene3D" id="2.60.40.10">
    <property type="entry name" value="Immunoglobulins"/>
    <property type="match status" value="1"/>
</dbReference>